<keyword evidence="2" id="KW-1185">Reference proteome</keyword>
<name>A0ABR9AGQ1_9BACT</name>
<organism evidence="1 2">
    <name type="scientific">Echinicola arenosa</name>
    <dbReference type="NCBI Taxonomy" id="2774144"/>
    <lineage>
        <taxon>Bacteria</taxon>
        <taxon>Pseudomonadati</taxon>
        <taxon>Bacteroidota</taxon>
        <taxon>Cytophagia</taxon>
        <taxon>Cytophagales</taxon>
        <taxon>Cyclobacteriaceae</taxon>
        <taxon>Echinicola</taxon>
    </lineage>
</organism>
<comment type="caution">
    <text evidence="1">The sequence shown here is derived from an EMBL/GenBank/DDBJ whole genome shotgun (WGS) entry which is preliminary data.</text>
</comment>
<dbReference type="RefSeq" id="WP_192008638.1">
    <property type="nucleotide sequence ID" value="NZ_JACYTQ010000001.1"/>
</dbReference>
<dbReference type="NCBIfam" id="TIGR03519">
    <property type="entry name" value="T9SS_PorP_fam"/>
    <property type="match status" value="1"/>
</dbReference>
<reference evidence="1 2" key="1">
    <citation type="submission" date="2020-09" db="EMBL/GenBank/DDBJ databases">
        <title>Echinicola sp. CAU 1574 isolated from sand of Sido Beach.</title>
        <authorList>
            <person name="Kim W."/>
        </authorList>
    </citation>
    <scope>NUCLEOTIDE SEQUENCE [LARGE SCALE GENOMIC DNA]</scope>
    <source>
        <strain evidence="1 2">CAU 1574</strain>
    </source>
</reference>
<evidence type="ECO:0000313" key="2">
    <source>
        <dbReference type="Proteomes" id="UP000647133"/>
    </source>
</evidence>
<gene>
    <name evidence="1" type="ORF">IFO69_04290</name>
</gene>
<dbReference type="Proteomes" id="UP000647133">
    <property type="component" value="Unassembled WGS sequence"/>
</dbReference>
<protein>
    <submittedName>
        <fullName evidence="1">PorP/SprF family type IX secretion system membrane protein</fullName>
    </submittedName>
</protein>
<sequence>MKKALLTIWFTFILLSAGIAQDFQYSQFYAAPLYLNPAMAGATELSRAGANYRKQWPGLSNDFTAYSAYFDHYSYDLKSGFGVAINSFQESNMKIKTSDISFFYSYKLQLAEDWVFRFGGQAAIVQRSAVLDNLVFGDQIDIFAQNINPVTLDDVPDFEPYNYLDLSFGALVHNEYFFLGAAAHHINQPGLSFYPDESLGTLPVKWGGHGGINFPLGANDYFGSKFDNQATVMASYKQQGPFKQLDIGTQLLYGSVIGGLSYRGIPGTRGNANHDSLIFLLGIKLESGIVIGYSYDFMLSNIGSQTKGAHEISLRYLFLWGNPRDRNRRSRINDCFYYMM</sequence>
<dbReference type="Pfam" id="PF11751">
    <property type="entry name" value="PorP_SprF"/>
    <property type="match status" value="1"/>
</dbReference>
<accession>A0ABR9AGQ1</accession>
<dbReference type="EMBL" id="JACYTQ010000001">
    <property type="protein sequence ID" value="MBD8487961.1"/>
    <property type="molecule type" value="Genomic_DNA"/>
</dbReference>
<dbReference type="InterPro" id="IPR019861">
    <property type="entry name" value="PorP/SprF_Bacteroidetes"/>
</dbReference>
<evidence type="ECO:0000313" key="1">
    <source>
        <dbReference type="EMBL" id="MBD8487961.1"/>
    </source>
</evidence>
<proteinExistence type="predicted"/>